<name>A0A8H3EVY0_9LECA</name>
<dbReference type="EMBL" id="CAJPDQ010000008">
    <property type="protein sequence ID" value="CAF9913377.1"/>
    <property type="molecule type" value="Genomic_DNA"/>
</dbReference>
<protein>
    <submittedName>
        <fullName evidence="1">Uncharacterized protein</fullName>
    </submittedName>
</protein>
<evidence type="ECO:0000313" key="2">
    <source>
        <dbReference type="Proteomes" id="UP000664169"/>
    </source>
</evidence>
<evidence type="ECO:0000313" key="1">
    <source>
        <dbReference type="EMBL" id="CAF9913377.1"/>
    </source>
</evidence>
<proteinExistence type="predicted"/>
<sequence length="235" mass="26764">MPEPDSLAVVAHHFYGEALGVADIDANLLTVNSSIVLTMDWDPLEFVRDYKFGDAANYMDIFNNVLTMTSDGCNVQALTCRQYLMQKWPANGTTILAAVGQDMLRGNIKVEASDYTIHWRKQPGKWRFWISGFIHTVVEFIRQLVWMGSVLRPSPEKGVLYRSYPKCELSIQSEQIAASKILDLAKTNSLYYTVTYSLEVVEPSINEGTCWQPLFQYPIMAYRPPIARRADSYQD</sequence>
<reference evidence="1" key="1">
    <citation type="submission" date="2021-03" db="EMBL/GenBank/DDBJ databases">
        <authorList>
            <person name="Tagirdzhanova G."/>
        </authorList>
    </citation>
    <scope>NUCLEOTIDE SEQUENCE</scope>
</reference>
<dbReference type="Proteomes" id="UP000664169">
    <property type="component" value="Unassembled WGS sequence"/>
</dbReference>
<gene>
    <name evidence="1" type="ORF">GOMPHAMPRED_007879</name>
</gene>
<dbReference type="AlphaFoldDB" id="A0A8H3EVY0"/>
<accession>A0A8H3EVY0</accession>
<comment type="caution">
    <text evidence="1">The sequence shown here is derived from an EMBL/GenBank/DDBJ whole genome shotgun (WGS) entry which is preliminary data.</text>
</comment>
<keyword evidence="2" id="KW-1185">Reference proteome</keyword>
<organism evidence="1 2">
    <name type="scientific">Gomphillus americanus</name>
    <dbReference type="NCBI Taxonomy" id="1940652"/>
    <lineage>
        <taxon>Eukaryota</taxon>
        <taxon>Fungi</taxon>
        <taxon>Dikarya</taxon>
        <taxon>Ascomycota</taxon>
        <taxon>Pezizomycotina</taxon>
        <taxon>Lecanoromycetes</taxon>
        <taxon>OSLEUM clade</taxon>
        <taxon>Ostropomycetidae</taxon>
        <taxon>Ostropales</taxon>
        <taxon>Graphidaceae</taxon>
        <taxon>Gomphilloideae</taxon>
        <taxon>Gomphillus</taxon>
    </lineage>
</organism>